<protein>
    <recommendedName>
        <fullName evidence="2">Phosphatidic acid phosphatase type 2/haloperoxidase domain-containing protein</fullName>
    </recommendedName>
</protein>
<dbReference type="AlphaFoldDB" id="A0A9P0D522"/>
<feature type="transmembrane region" description="Helical" evidence="1">
    <location>
        <begin position="78"/>
        <end position="96"/>
    </location>
</feature>
<dbReference type="PANTHER" id="PTHR14969">
    <property type="entry name" value="SPHINGOSINE-1-PHOSPHATE PHOSPHOHYDROLASE"/>
    <property type="match status" value="1"/>
</dbReference>
<feature type="domain" description="Phosphatidic acid phosphatase type 2/haloperoxidase" evidence="2">
    <location>
        <begin position="73"/>
        <end position="185"/>
    </location>
</feature>
<feature type="transmembrane region" description="Helical" evidence="1">
    <location>
        <begin position="169"/>
        <end position="189"/>
    </location>
</feature>
<proteinExistence type="predicted"/>
<dbReference type="EMBL" id="OV651818">
    <property type="protein sequence ID" value="CAH1112456.1"/>
    <property type="molecule type" value="Genomic_DNA"/>
</dbReference>
<feature type="transmembrane region" description="Helical" evidence="1">
    <location>
        <begin position="45"/>
        <end position="66"/>
    </location>
</feature>
<dbReference type="GO" id="GO:0042392">
    <property type="term" value="F:sphingosine-1-phosphate phosphatase activity"/>
    <property type="evidence" value="ECO:0007669"/>
    <property type="project" value="TreeGrafter"/>
</dbReference>
<organism evidence="3 4">
    <name type="scientific">Psylliodes chrysocephalus</name>
    <dbReference type="NCBI Taxonomy" id="3402493"/>
    <lineage>
        <taxon>Eukaryota</taxon>
        <taxon>Metazoa</taxon>
        <taxon>Ecdysozoa</taxon>
        <taxon>Arthropoda</taxon>
        <taxon>Hexapoda</taxon>
        <taxon>Insecta</taxon>
        <taxon>Pterygota</taxon>
        <taxon>Neoptera</taxon>
        <taxon>Endopterygota</taxon>
        <taxon>Coleoptera</taxon>
        <taxon>Polyphaga</taxon>
        <taxon>Cucujiformia</taxon>
        <taxon>Chrysomeloidea</taxon>
        <taxon>Chrysomelidae</taxon>
        <taxon>Galerucinae</taxon>
        <taxon>Alticini</taxon>
        <taxon>Psylliodes</taxon>
    </lineage>
</organism>
<evidence type="ECO:0000313" key="4">
    <source>
        <dbReference type="Proteomes" id="UP001153636"/>
    </source>
</evidence>
<dbReference type="Gene3D" id="1.20.144.10">
    <property type="entry name" value="Phosphatidic acid phosphatase type 2/haloperoxidase"/>
    <property type="match status" value="1"/>
</dbReference>
<keyword evidence="1" id="KW-1133">Transmembrane helix</keyword>
<feature type="transmembrane region" description="Helical" evidence="1">
    <location>
        <begin position="116"/>
        <end position="135"/>
    </location>
</feature>
<keyword evidence="4" id="KW-1185">Reference proteome</keyword>
<sequence>MSEPKREVPPVLQKLLKYDAYITNQFVTWTRTILPLNTFRVHYKALEISCHGIPWFAFWIAFSWLFNNPHLVQMQVNILFGLIIDIIAIAVIKAYVRRRRPTANVDDMMGQMGPDVFSFPSGHASRAIFVAYFFIRLWPVHFIFHLPLISWALGVSISRLLLNRHYIGDILAGCLLGVLEGLVIELLWVEDSTARWLFNVISDEKLDGGDYHV</sequence>
<evidence type="ECO:0000259" key="2">
    <source>
        <dbReference type="SMART" id="SM00014"/>
    </source>
</evidence>
<dbReference type="InterPro" id="IPR036938">
    <property type="entry name" value="PAP2/HPO_sf"/>
</dbReference>
<keyword evidence="1" id="KW-0472">Membrane</keyword>
<accession>A0A9P0D522</accession>
<dbReference type="Proteomes" id="UP001153636">
    <property type="component" value="Chromosome 6"/>
</dbReference>
<dbReference type="OrthoDB" id="10266771at2759"/>
<dbReference type="SUPFAM" id="SSF48317">
    <property type="entry name" value="Acid phosphatase/Vanadium-dependent haloperoxidase"/>
    <property type="match status" value="1"/>
</dbReference>
<evidence type="ECO:0000313" key="3">
    <source>
        <dbReference type="EMBL" id="CAH1112456.1"/>
    </source>
</evidence>
<dbReference type="CDD" id="cd03391">
    <property type="entry name" value="PAP2_containing_2_like"/>
    <property type="match status" value="1"/>
</dbReference>
<dbReference type="Pfam" id="PF01569">
    <property type="entry name" value="PAP2"/>
    <property type="match status" value="1"/>
</dbReference>
<reference evidence="3" key="1">
    <citation type="submission" date="2022-01" db="EMBL/GenBank/DDBJ databases">
        <authorList>
            <person name="King R."/>
        </authorList>
    </citation>
    <scope>NUCLEOTIDE SEQUENCE</scope>
</reference>
<keyword evidence="1" id="KW-0812">Transmembrane</keyword>
<dbReference type="PANTHER" id="PTHR14969:SF13">
    <property type="entry name" value="AT30094P"/>
    <property type="match status" value="1"/>
</dbReference>
<dbReference type="SMART" id="SM00014">
    <property type="entry name" value="acidPPc"/>
    <property type="match status" value="1"/>
</dbReference>
<feature type="transmembrane region" description="Helical" evidence="1">
    <location>
        <begin position="141"/>
        <end position="162"/>
    </location>
</feature>
<gene>
    <name evidence="3" type="ORF">PSYICH_LOCUS12091</name>
</gene>
<dbReference type="InterPro" id="IPR000326">
    <property type="entry name" value="PAP2/HPO"/>
</dbReference>
<name>A0A9P0D522_9CUCU</name>
<evidence type="ECO:0000256" key="1">
    <source>
        <dbReference type="SAM" id="Phobius"/>
    </source>
</evidence>